<dbReference type="PANTHER" id="PTHR46648">
    <property type="entry name" value="HIT FAMILY PROTEIN 1"/>
    <property type="match status" value="1"/>
</dbReference>
<evidence type="ECO:0000313" key="7">
    <source>
        <dbReference type="Proteomes" id="UP000053342"/>
    </source>
</evidence>
<organism evidence="6 7">
    <name type="scientific">Exophiala oligosperma</name>
    <dbReference type="NCBI Taxonomy" id="215243"/>
    <lineage>
        <taxon>Eukaryota</taxon>
        <taxon>Fungi</taxon>
        <taxon>Dikarya</taxon>
        <taxon>Ascomycota</taxon>
        <taxon>Pezizomycotina</taxon>
        <taxon>Eurotiomycetes</taxon>
        <taxon>Chaetothyriomycetidae</taxon>
        <taxon>Chaetothyriales</taxon>
        <taxon>Herpotrichiellaceae</taxon>
        <taxon>Exophiala</taxon>
    </lineage>
</organism>
<evidence type="ECO:0000313" key="6">
    <source>
        <dbReference type="EMBL" id="KIW38132.1"/>
    </source>
</evidence>
<dbReference type="InterPro" id="IPR019808">
    <property type="entry name" value="Histidine_triad_CS"/>
</dbReference>
<feature type="domain" description="HIT" evidence="5">
    <location>
        <begin position="49"/>
        <end position="162"/>
    </location>
</feature>
<sequence>MADEFAQLVPETSHHSRPHADHDFSPRCPFCVIARTYNPTSPSAAEGNPGLNPEQLDPPSFVLYSSEHIIAFLDIMPLTRGHVLVAPRKHRIKVGDLSPDEGAEIGRVLPLLSRAIMKAVMPNIPHQQVDYNVVQNNGPGAAQVVPHVHFHIVPRPPLNYVTPKRSTPMAKTQYPANAQPTGFNRTRVLFGRGPRDDLDYEDSAVLVEDMRRCIREEWERSSAGTREASVDQDQRSMGNSESRKCVWKV</sequence>
<feature type="region of interest" description="Disordered" evidence="4">
    <location>
        <begin position="219"/>
        <end position="245"/>
    </location>
</feature>
<dbReference type="OrthoDB" id="1915375at2759"/>
<feature type="active site" description="Tele-AMP-histidine intermediate" evidence="1">
    <location>
        <position position="149"/>
    </location>
</feature>
<protein>
    <recommendedName>
        <fullName evidence="5">HIT domain-containing protein</fullName>
    </recommendedName>
</protein>
<dbReference type="EMBL" id="KN847342">
    <property type="protein sequence ID" value="KIW38132.1"/>
    <property type="molecule type" value="Genomic_DNA"/>
</dbReference>
<gene>
    <name evidence="6" type="ORF">PV06_10092</name>
</gene>
<dbReference type="Gene3D" id="3.30.428.10">
    <property type="entry name" value="HIT-like"/>
    <property type="match status" value="1"/>
</dbReference>
<feature type="region of interest" description="Disordered" evidence="4">
    <location>
        <begin position="1"/>
        <end position="21"/>
    </location>
</feature>
<dbReference type="SUPFAM" id="SSF54197">
    <property type="entry name" value="HIT-like"/>
    <property type="match status" value="1"/>
</dbReference>
<name>A0A0D2BL89_9EURO</name>
<dbReference type="PRINTS" id="PR00332">
    <property type="entry name" value="HISTRIAD"/>
</dbReference>
<dbReference type="InterPro" id="IPR011146">
    <property type="entry name" value="HIT-like"/>
</dbReference>
<dbReference type="GO" id="GO:0003824">
    <property type="term" value="F:catalytic activity"/>
    <property type="evidence" value="ECO:0007669"/>
    <property type="project" value="InterPro"/>
</dbReference>
<dbReference type="Pfam" id="PF01230">
    <property type="entry name" value="HIT"/>
    <property type="match status" value="1"/>
</dbReference>
<dbReference type="InterPro" id="IPR036265">
    <property type="entry name" value="HIT-like_sf"/>
</dbReference>
<evidence type="ECO:0000256" key="1">
    <source>
        <dbReference type="PIRSR" id="PIRSR601310-1"/>
    </source>
</evidence>
<dbReference type="VEuPathDB" id="FungiDB:PV06_10092"/>
<feature type="short sequence motif" description="Histidine triad motif" evidence="2 3">
    <location>
        <begin position="147"/>
        <end position="151"/>
    </location>
</feature>
<dbReference type="HOGENOM" id="CLU_056776_0_1_1"/>
<dbReference type="GO" id="GO:0009117">
    <property type="term" value="P:nucleotide metabolic process"/>
    <property type="evidence" value="ECO:0007669"/>
    <property type="project" value="TreeGrafter"/>
</dbReference>
<evidence type="ECO:0000256" key="3">
    <source>
        <dbReference type="PROSITE-ProRule" id="PRU00464"/>
    </source>
</evidence>
<dbReference type="STRING" id="215243.A0A0D2BL89"/>
<evidence type="ECO:0000256" key="2">
    <source>
        <dbReference type="PIRSR" id="PIRSR601310-3"/>
    </source>
</evidence>
<evidence type="ECO:0000259" key="5">
    <source>
        <dbReference type="PROSITE" id="PS51084"/>
    </source>
</evidence>
<dbReference type="InterPro" id="IPR001310">
    <property type="entry name" value="Histidine_triad_HIT"/>
</dbReference>
<dbReference type="GeneID" id="27362166"/>
<proteinExistence type="predicted"/>
<dbReference type="PANTHER" id="PTHR46648:SF2">
    <property type="entry name" value="HIT DOMAIN-CONTAINING PROTEIN"/>
    <property type="match status" value="1"/>
</dbReference>
<accession>A0A0D2BL89</accession>
<dbReference type="RefSeq" id="XP_016258348.1">
    <property type="nucleotide sequence ID" value="XM_016411594.1"/>
</dbReference>
<feature type="compositionally biased region" description="Basic and acidic residues" evidence="4">
    <location>
        <begin position="12"/>
        <end position="21"/>
    </location>
</feature>
<dbReference type="AlphaFoldDB" id="A0A0D2BL89"/>
<evidence type="ECO:0000256" key="4">
    <source>
        <dbReference type="SAM" id="MobiDB-lite"/>
    </source>
</evidence>
<dbReference type="PROSITE" id="PS00892">
    <property type="entry name" value="HIT_1"/>
    <property type="match status" value="1"/>
</dbReference>
<keyword evidence="7" id="KW-1185">Reference proteome</keyword>
<dbReference type="Proteomes" id="UP000053342">
    <property type="component" value="Unassembled WGS sequence"/>
</dbReference>
<reference evidence="6 7" key="1">
    <citation type="submission" date="2015-01" db="EMBL/GenBank/DDBJ databases">
        <title>The Genome Sequence of Exophiala oligosperma CBS72588.</title>
        <authorList>
            <consortium name="The Broad Institute Genomics Platform"/>
            <person name="Cuomo C."/>
            <person name="de Hoog S."/>
            <person name="Gorbushina A."/>
            <person name="Stielow B."/>
            <person name="Teixiera M."/>
            <person name="Abouelleil A."/>
            <person name="Chapman S.B."/>
            <person name="Priest M."/>
            <person name="Young S.K."/>
            <person name="Wortman J."/>
            <person name="Nusbaum C."/>
            <person name="Birren B."/>
        </authorList>
    </citation>
    <scope>NUCLEOTIDE SEQUENCE [LARGE SCALE GENOMIC DNA]</scope>
    <source>
        <strain evidence="6 7">CBS 72588</strain>
    </source>
</reference>
<dbReference type="PROSITE" id="PS51084">
    <property type="entry name" value="HIT_2"/>
    <property type="match status" value="1"/>
</dbReference>